<dbReference type="Gene3D" id="3.40.1350.10">
    <property type="match status" value="1"/>
</dbReference>
<dbReference type="Proteomes" id="UP000614469">
    <property type="component" value="Unassembled WGS sequence"/>
</dbReference>
<dbReference type="NCBIfam" id="NF009154">
    <property type="entry name" value="PRK12497.3-3"/>
    <property type="match status" value="1"/>
</dbReference>
<dbReference type="PANTHER" id="PTHR34039:SF1">
    <property type="entry name" value="UPF0102 PROTEIN YRAN"/>
    <property type="match status" value="1"/>
</dbReference>
<dbReference type="NCBIfam" id="NF009150">
    <property type="entry name" value="PRK12497.1-3"/>
    <property type="match status" value="1"/>
</dbReference>
<dbReference type="HAMAP" id="MF_00048">
    <property type="entry name" value="UPF0102"/>
    <property type="match status" value="1"/>
</dbReference>
<evidence type="ECO:0000256" key="2">
    <source>
        <dbReference type="HAMAP-Rule" id="MF_00048"/>
    </source>
</evidence>
<evidence type="ECO:0000256" key="1">
    <source>
        <dbReference type="ARBA" id="ARBA00006738"/>
    </source>
</evidence>
<comment type="caution">
    <text evidence="3">The sequence shown here is derived from an EMBL/GenBank/DDBJ whole genome shotgun (WGS) entry which is preliminary data.</text>
</comment>
<comment type="similarity">
    <text evidence="1 2">Belongs to the UPF0102 family.</text>
</comment>
<accession>A0A8J6TGM4</accession>
<dbReference type="InterPro" id="IPR011335">
    <property type="entry name" value="Restrct_endonuc-II-like"/>
</dbReference>
<dbReference type="InterPro" id="IPR011856">
    <property type="entry name" value="tRNA_endonuc-like_dom_sf"/>
</dbReference>
<dbReference type="GO" id="GO:0003676">
    <property type="term" value="F:nucleic acid binding"/>
    <property type="evidence" value="ECO:0007669"/>
    <property type="project" value="InterPro"/>
</dbReference>
<gene>
    <name evidence="3" type="ORF">H8E29_12690</name>
</gene>
<reference evidence="3 4" key="1">
    <citation type="submission" date="2020-08" db="EMBL/GenBank/DDBJ databases">
        <title>Bridging the membrane lipid divide: bacteria of the FCB group superphylum have the potential to synthesize archaeal ether lipids.</title>
        <authorList>
            <person name="Villanueva L."/>
            <person name="Von Meijenfeldt F.A.B."/>
            <person name="Westbye A.B."/>
            <person name="Yadav S."/>
            <person name="Hopmans E.C."/>
            <person name="Dutilh B.E."/>
            <person name="Sinninghe Damste J.S."/>
        </authorList>
    </citation>
    <scope>NUCLEOTIDE SEQUENCE [LARGE SCALE GENOMIC DNA]</scope>
    <source>
        <strain evidence="3">NIOZ-UU36</strain>
    </source>
</reference>
<dbReference type="CDD" id="cd20736">
    <property type="entry name" value="PoNe_Nuclease"/>
    <property type="match status" value="1"/>
</dbReference>
<organism evidence="3 4">
    <name type="scientific">Candidatus Desulfolinea nitratireducens</name>
    <dbReference type="NCBI Taxonomy" id="2841698"/>
    <lineage>
        <taxon>Bacteria</taxon>
        <taxon>Bacillati</taxon>
        <taxon>Chloroflexota</taxon>
        <taxon>Anaerolineae</taxon>
        <taxon>Anaerolineales</taxon>
        <taxon>Anaerolineales incertae sedis</taxon>
        <taxon>Candidatus Desulfolinea</taxon>
    </lineage>
</organism>
<dbReference type="PANTHER" id="PTHR34039">
    <property type="entry name" value="UPF0102 PROTEIN YRAN"/>
    <property type="match status" value="1"/>
</dbReference>
<name>A0A8J6TGM4_9CHLR</name>
<protein>
    <recommendedName>
        <fullName evidence="2">UPF0102 protein H8E29_12690</fullName>
    </recommendedName>
</protein>
<evidence type="ECO:0000313" key="3">
    <source>
        <dbReference type="EMBL" id="MBC8336118.1"/>
    </source>
</evidence>
<proteinExistence type="inferred from homology"/>
<evidence type="ECO:0000313" key="4">
    <source>
        <dbReference type="Proteomes" id="UP000614469"/>
    </source>
</evidence>
<sequence>MSKHNQKIGGWGEEIAAVYLQEKGYQLVDRNVRTPYGEIDLIVRRDEITVFVEVKTRTSARYGYPEESINARKQEHMFAAAEYYSQEKALEHWQIDAVSVEGKPSGVKPKITHFEDVL</sequence>
<dbReference type="SUPFAM" id="SSF52980">
    <property type="entry name" value="Restriction endonuclease-like"/>
    <property type="match status" value="1"/>
</dbReference>
<dbReference type="InterPro" id="IPR003509">
    <property type="entry name" value="UPF0102_YraN-like"/>
</dbReference>
<dbReference type="NCBIfam" id="TIGR00252">
    <property type="entry name" value="YraN family protein"/>
    <property type="match status" value="1"/>
</dbReference>
<dbReference type="Pfam" id="PF02021">
    <property type="entry name" value="UPF0102"/>
    <property type="match status" value="1"/>
</dbReference>
<dbReference type="AlphaFoldDB" id="A0A8J6TGM4"/>
<dbReference type="EMBL" id="JACNJN010000140">
    <property type="protein sequence ID" value="MBC8336118.1"/>
    <property type="molecule type" value="Genomic_DNA"/>
</dbReference>